<evidence type="ECO:0000313" key="2">
    <source>
        <dbReference type="EMBL" id="GID99314.1"/>
    </source>
</evidence>
<organism evidence="2 3">
    <name type="scientific">Paractinoplanes durhamensis</name>
    <dbReference type="NCBI Taxonomy" id="113563"/>
    <lineage>
        <taxon>Bacteria</taxon>
        <taxon>Bacillati</taxon>
        <taxon>Actinomycetota</taxon>
        <taxon>Actinomycetes</taxon>
        <taxon>Micromonosporales</taxon>
        <taxon>Micromonosporaceae</taxon>
        <taxon>Paractinoplanes</taxon>
    </lineage>
</organism>
<protein>
    <recommendedName>
        <fullName evidence="4">DUF4239 domain-containing protein</fullName>
    </recommendedName>
</protein>
<comment type="caution">
    <text evidence="2">The sequence shown here is derived from an EMBL/GenBank/DDBJ whole genome shotgun (WGS) entry which is preliminary data.</text>
</comment>
<evidence type="ECO:0000313" key="3">
    <source>
        <dbReference type="Proteomes" id="UP000637628"/>
    </source>
</evidence>
<evidence type="ECO:0000256" key="1">
    <source>
        <dbReference type="SAM" id="Phobius"/>
    </source>
</evidence>
<accession>A0ABQ3YNZ7</accession>
<keyword evidence="1" id="KW-0472">Membrane</keyword>
<feature type="transmembrane region" description="Helical" evidence="1">
    <location>
        <begin position="216"/>
        <end position="233"/>
    </location>
</feature>
<feature type="transmembrane region" description="Helical" evidence="1">
    <location>
        <begin position="52"/>
        <end position="72"/>
    </location>
</feature>
<sequence length="259" mass="28248">MRWFALNVPEWLSILIFLGGLPALMLILQTIVRRTFPNWERGDHNDAAGVMLSAAVVVYSVAIGLCVVTLWGKLDSAQQATQAEATNLVAIAEGSRVFDATVQEQIRSEAIAYNRDVVDHWSLRIRGESQLQVGRDLDGLVATVGQLEPRTEAQRAFVEDAVGRLTQAGELRVESVRLAHDQQLPGVVWLAVLGSSVVVLGLCLTCGVRDGVLRRILLIGVTATVGINLFLVTELNYPFYGDIRVGPDSYQNAVTLLAE</sequence>
<evidence type="ECO:0008006" key="4">
    <source>
        <dbReference type="Google" id="ProtNLM"/>
    </source>
</evidence>
<keyword evidence="1" id="KW-1133">Transmembrane helix</keyword>
<dbReference type="InterPro" id="IPR025333">
    <property type="entry name" value="DUF4239"/>
</dbReference>
<keyword evidence="1" id="KW-0812">Transmembrane</keyword>
<feature type="transmembrane region" description="Helical" evidence="1">
    <location>
        <begin position="186"/>
        <end position="204"/>
    </location>
</feature>
<keyword evidence="3" id="KW-1185">Reference proteome</keyword>
<dbReference type="EMBL" id="BOML01000006">
    <property type="protein sequence ID" value="GID99314.1"/>
    <property type="molecule type" value="Genomic_DNA"/>
</dbReference>
<feature type="transmembrane region" description="Helical" evidence="1">
    <location>
        <begin position="12"/>
        <end position="32"/>
    </location>
</feature>
<reference evidence="2 3" key="1">
    <citation type="submission" date="2021-01" db="EMBL/GenBank/DDBJ databases">
        <title>Whole genome shotgun sequence of Actinoplanes durhamensis NBRC 14914.</title>
        <authorList>
            <person name="Komaki H."/>
            <person name="Tamura T."/>
        </authorList>
    </citation>
    <scope>NUCLEOTIDE SEQUENCE [LARGE SCALE GENOMIC DNA]</scope>
    <source>
        <strain evidence="2 3">NBRC 14914</strain>
    </source>
</reference>
<gene>
    <name evidence="2" type="ORF">Adu01nite_06650</name>
</gene>
<proteinExistence type="predicted"/>
<dbReference type="Proteomes" id="UP000637628">
    <property type="component" value="Unassembled WGS sequence"/>
</dbReference>
<name>A0ABQ3YNZ7_9ACTN</name>
<dbReference type="Pfam" id="PF14023">
    <property type="entry name" value="Bestrophin-like"/>
    <property type="match status" value="1"/>
</dbReference>